<gene>
    <name evidence="2" type="ORF">MSL71_30440</name>
</gene>
<sequence length="540" mass="59412">MVRKVVTTVRLLAGLLVILLGTSAPVAAGFRLVSYNVENLFDLTLSGSEYPDYTPGAAMGWNEATARVKYANIASVLAGAGADVAVLSEIESPKALARLQRELLNAGHPLAHGVVATHPSIVRCAVLSCFPVSEVRDIIPGPEQRAILRVTLDVLGTPVVVYANHWKSKQGPESQRMLYARALSADIATLPSGTDYILAGDFNAHYNEWQRFPEEPRLNDTHGKTGINHLLGTVFNDAMVSEEGLKKGRGKHYDLWMELSPENRWSYIYHGRKGSLDHILLPAALYDGHGISYVDGSFQRYTPDHLMKNGEIFRWQRGDRGRGRHQGRGYSDHLPVYAEFRMGPFTPVRTPRVIARAPSPKQSPTDVSVADLYNLPAGSSNYRLRGVVVLYKAGSNAVVKSPQGRAIYLYKAGKALETGWIVDMTVTRLKDYYGLREITSLTDLEVRGKADTGAHLLTVDDGVNLSDASRVNEVVAEVCGLYHGGWLHYGKGRSIRVYTVKGVARPPDETFVCLSGVRIGYHRSPELVVDRAGQVKQVNR</sequence>
<dbReference type="Pfam" id="PF03372">
    <property type="entry name" value="Exo_endo_phos"/>
    <property type="match status" value="1"/>
</dbReference>
<dbReference type="SUPFAM" id="SSF56219">
    <property type="entry name" value="DNase I-like"/>
    <property type="match status" value="1"/>
</dbReference>
<keyword evidence="2" id="KW-0255">Endonuclease</keyword>
<dbReference type="InterPro" id="IPR005135">
    <property type="entry name" value="Endo/exonuclease/phosphatase"/>
</dbReference>
<keyword evidence="3" id="KW-1185">Reference proteome</keyword>
<keyword evidence="2" id="KW-0540">Nuclease</keyword>
<evidence type="ECO:0000313" key="2">
    <source>
        <dbReference type="EMBL" id="VFQ45387.1"/>
    </source>
</evidence>
<feature type="domain" description="Endonuclease/exonuclease/phosphatase" evidence="1">
    <location>
        <begin position="67"/>
        <end position="285"/>
    </location>
</feature>
<dbReference type="Gene3D" id="3.60.10.10">
    <property type="entry name" value="Endonuclease/exonuclease/phosphatase"/>
    <property type="match status" value="1"/>
</dbReference>
<dbReference type="AlphaFoldDB" id="A0A4U8YPL6"/>
<keyword evidence="2" id="KW-0378">Hydrolase</keyword>
<organism evidence="2 3">
    <name type="scientific">Desulfoluna butyratoxydans</name>
    <dbReference type="NCBI Taxonomy" id="231438"/>
    <lineage>
        <taxon>Bacteria</taxon>
        <taxon>Pseudomonadati</taxon>
        <taxon>Thermodesulfobacteriota</taxon>
        <taxon>Desulfobacteria</taxon>
        <taxon>Desulfobacterales</taxon>
        <taxon>Desulfolunaceae</taxon>
        <taxon>Desulfoluna</taxon>
    </lineage>
</organism>
<accession>A0A4U8YPL6</accession>
<dbReference type="GO" id="GO:0004519">
    <property type="term" value="F:endonuclease activity"/>
    <property type="evidence" value="ECO:0007669"/>
    <property type="project" value="UniProtKB-KW"/>
</dbReference>
<evidence type="ECO:0000313" key="3">
    <source>
        <dbReference type="Proteomes" id="UP000507962"/>
    </source>
</evidence>
<dbReference type="RefSeq" id="WP_180141854.1">
    <property type="nucleotide sequence ID" value="NZ_CAADHO010000005.1"/>
</dbReference>
<dbReference type="Proteomes" id="UP000507962">
    <property type="component" value="Unassembled WGS sequence"/>
</dbReference>
<keyword evidence="2" id="KW-0269">Exonuclease</keyword>
<proteinExistence type="predicted"/>
<protein>
    <submittedName>
        <fullName evidence="2">Endonuclease/exonuclease/phosphatase</fullName>
    </submittedName>
</protein>
<dbReference type="GO" id="GO:0004527">
    <property type="term" value="F:exonuclease activity"/>
    <property type="evidence" value="ECO:0007669"/>
    <property type="project" value="UniProtKB-KW"/>
</dbReference>
<dbReference type="InterPro" id="IPR036691">
    <property type="entry name" value="Endo/exonu/phosph_ase_sf"/>
</dbReference>
<reference evidence="2 3" key="1">
    <citation type="submission" date="2019-03" db="EMBL/GenBank/DDBJ databases">
        <authorList>
            <person name="Nijsse B."/>
        </authorList>
    </citation>
    <scope>NUCLEOTIDE SEQUENCE [LARGE SCALE GENOMIC DNA]</scope>
    <source>
        <strain evidence="2">Desulfoluna butyratoxydans MSL71</strain>
    </source>
</reference>
<name>A0A4U8YPL6_9BACT</name>
<dbReference type="PANTHER" id="PTHR42834">
    <property type="entry name" value="ENDONUCLEASE/EXONUCLEASE/PHOSPHATASE FAMILY PROTEIN (AFU_ORTHOLOGUE AFUA_3G09210)"/>
    <property type="match status" value="1"/>
</dbReference>
<evidence type="ECO:0000259" key="1">
    <source>
        <dbReference type="Pfam" id="PF03372"/>
    </source>
</evidence>
<dbReference type="PANTHER" id="PTHR42834:SF1">
    <property type="entry name" value="ENDONUCLEASE_EXONUCLEASE_PHOSPHATASE FAMILY PROTEIN (AFU_ORTHOLOGUE AFUA_3G09210)"/>
    <property type="match status" value="1"/>
</dbReference>
<dbReference type="EMBL" id="CAADHO010000005">
    <property type="protein sequence ID" value="VFQ45387.1"/>
    <property type="molecule type" value="Genomic_DNA"/>
</dbReference>